<organism evidence="1 2">
    <name type="scientific">Mucuna pruriens</name>
    <name type="common">Velvet bean</name>
    <name type="synonym">Dolichos pruriens</name>
    <dbReference type="NCBI Taxonomy" id="157652"/>
    <lineage>
        <taxon>Eukaryota</taxon>
        <taxon>Viridiplantae</taxon>
        <taxon>Streptophyta</taxon>
        <taxon>Embryophyta</taxon>
        <taxon>Tracheophyta</taxon>
        <taxon>Spermatophyta</taxon>
        <taxon>Magnoliopsida</taxon>
        <taxon>eudicotyledons</taxon>
        <taxon>Gunneridae</taxon>
        <taxon>Pentapetalae</taxon>
        <taxon>rosids</taxon>
        <taxon>fabids</taxon>
        <taxon>Fabales</taxon>
        <taxon>Fabaceae</taxon>
        <taxon>Papilionoideae</taxon>
        <taxon>50 kb inversion clade</taxon>
        <taxon>NPAAA clade</taxon>
        <taxon>indigoferoid/millettioid clade</taxon>
        <taxon>Phaseoleae</taxon>
        <taxon>Mucuna</taxon>
    </lineage>
</organism>
<evidence type="ECO:0000313" key="1">
    <source>
        <dbReference type="EMBL" id="RDY04235.1"/>
    </source>
</evidence>
<dbReference type="OrthoDB" id="1414623at2759"/>
<proteinExistence type="predicted"/>
<dbReference type="AlphaFoldDB" id="A0A371HN55"/>
<protein>
    <recommendedName>
        <fullName evidence="3">Copia protein</fullName>
    </recommendedName>
</protein>
<sequence length="79" mass="9054">MDLNNDRISSTSEYVFTFGGIVISWKSTKQTCIVRSNIESKFIALKLTNQETKWSRGLMTNISLTHTCMRHSVVKDNLK</sequence>
<accession>A0A371HN55</accession>
<gene>
    <name evidence="1" type="ORF">CR513_12083</name>
</gene>
<comment type="caution">
    <text evidence="1">The sequence shown here is derived from an EMBL/GenBank/DDBJ whole genome shotgun (WGS) entry which is preliminary data.</text>
</comment>
<dbReference type="Proteomes" id="UP000257109">
    <property type="component" value="Unassembled WGS sequence"/>
</dbReference>
<dbReference type="EMBL" id="QJKJ01002123">
    <property type="protein sequence ID" value="RDY04235.1"/>
    <property type="molecule type" value="Genomic_DNA"/>
</dbReference>
<name>A0A371HN55_MUCPR</name>
<feature type="non-terminal residue" evidence="1">
    <location>
        <position position="1"/>
    </location>
</feature>
<keyword evidence="2" id="KW-1185">Reference proteome</keyword>
<reference evidence="1" key="1">
    <citation type="submission" date="2018-05" db="EMBL/GenBank/DDBJ databases">
        <title>Draft genome of Mucuna pruriens seed.</title>
        <authorList>
            <person name="Nnadi N.E."/>
            <person name="Vos R."/>
            <person name="Hasami M.H."/>
            <person name="Devisetty U.K."/>
            <person name="Aguiy J.C."/>
        </authorList>
    </citation>
    <scope>NUCLEOTIDE SEQUENCE [LARGE SCALE GENOMIC DNA]</scope>
    <source>
        <strain evidence="1">JCA_2017</strain>
    </source>
</reference>
<evidence type="ECO:0008006" key="3">
    <source>
        <dbReference type="Google" id="ProtNLM"/>
    </source>
</evidence>
<evidence type="ECO:0000313" key="2">
    <source>
        <dbReference type="Proteomes" id="UP000257109"/>
    </source>
</evidence>
<feature type="non-terminal residue" evidence="1">
    <location>
        <position position="79"/>
    </location>
</feature>